<evidence type="ECO:0000256" key="1">
    <source>
        <dbReference type="ARBA" id="ARBA00004740"/>
    </source>
</evidence>
<feature type="compositionally biased region" description="Basic and acidic residues" evidence="6">
    <location>
        <begin position="22"/>
        <end position="37"/>
    </location>
</feature>
<keyword evidence="4 5" id="KW-0326">Glycosidase</keyword>
<reference evidence="9" key="1">
    <citation type="journal article" date="2023" name="Plant J.">
        <title>The genome of the king protea, Protea cynaroides.</title>
        <authorList>
            <person name="Chang J."/>
            <person name="Duong T.A."/>
            <person name="Schoeman C."/>
            <person name="Ma X."/>
            <person name="Roodt D."/>
            <person name="Barker N."/>
            <person name="Li Z."/>
            <person name="Van de Peer Y."/>
            <person name="Mizrachi E."/>
        </authorList>
    </citation>
    <scope>NUCLEOTIDE SEQUENCE</scope>
    <source>
        <tissue evidence="9">Young leaves</tissue>
    </source>
</reference>
<dbReference type="PANTHER" id="PTHR10412">
    <property type="entry name" value="MANNOSYL-OLIGOSACCHARIDE GLUCOSIDASE"/>
    <property type="match status" value="1"/>
</dbReference>
<proteinExistence type="inferred from homology"/>
<organism evidence="9 10">
    <name type="scientific">Protea cynaroides</name>
    <dbReference type="NCBI Taxonomy" id="273540"/>
    <lineage>
        <taxon>Eukaryota</taxon>
        <taxon>Viridiplantae</taxon>
        <taxon>Streptophyta</taxon>
        <taxon>Embryophyta</taxon>
        <taxon>Tracheophyta</taxon>
        <taxon>Spermatophyta</taxon>
        <taxon>Magnoliopsida</taxon>
        <taxon>Proteales</taxon>
        <taxon>Proteaceae</taxon>
        <taxon>Protea</taxon>
    </lineage>
</organism>
<dbReference type="FunFam" id="1.50.10.10:FF:000009">
    <property type="entry name" value="mannosyl-oligosaccharide glucosidase"/>
    <property type="match status" value="1"/>
</dbReference>
<feature type="region of interest" description="Disordered" evidence="6">
    <location>
        <begin position="1"/>
        <end position="41"/>
    </location>
</feature>
<dbReference type="InterPro" id="IPR038518">
    <property type="entry name" value="Glyco_hydro_63N_sf"/>
</dbReference>
<dbReference type="EMBL" id="JAMYWD010000004">
    <property type="protein sequence ID" value="KAJ4974374.1"/>
    <property type="molecule type" value="Genomic_DNA"/>
</dbReference>
<evidence type="ECO:0000256" key="6">
    <source>
        <dbReference type="SAM" id="MobiDB-lite"/>
    </source>
</evidence>
<comment type="pathway">
    <text evidence="1">Glycan metabolism; N-glycan degradation.</text>
</comment>
<gene>
    <name evidence="9" type="ORF">NE237_007548</name>
</gene>
<evidence type="ECO:0000256" key="3">
    <source>
        <dbReference type="ARBA" id="ARBA00022801"/>
    </source>
</evidence>
<dbReference type="InterPro" id="IPR031335">
    <property type="entry name" value="Glyco_hydro_63_C"/>
</dbReference>
<feature type="transmembrane region" description="Helical" evidence="5">
    <location>
        <begin position="52"/>
        <end position="71"/>
    </location>
</feature>
<sequence length="854" mass="98373">MAGSSRRPARSRIKPTADTDDYPDRKSNQRSRKDSSRGHSAIRIMDTNPKTLLLLGFIAFLIVIAVVSYSMKPVKEVQKLRAITPFPAPRVMDLPQFQGEHKESLYWGTYRPQVYFGVRARTPQSLIAGLMWIGVKDGRYHVRHVCQDSDELSTYGWIHHNGRDYGHQVLVDQDMTLMTSFLKTKGSKSGYGGDWVVRINVQNKKSLEEEMWSTAHLFFYIADEGGKVLSMDRERLDIRDGSRLTFGSREDVGGWELHLVSTDNLEVHYSGFKTPHMHNLTELVQGSLQAHARRMGILQLPDASDDSPNILVFQISGKIPFQTDIAFVSGSDLEGSRVERVKSFTGSPLTSKLDEKQKDFEEKYRSCFNLTEKVDSESMIVGRAAIGNLLGGIGYFYGQSKIALPRDFSLKNGDNFLPYWPAELYTAVPSRSFFPRGFLWDEGFHQLLIWRWDIRICLDIIGHWLDLMNIDGWIPREQILGAEALSKVPEEFVPQHPTNGNPPTLFLVLRDVVHNMKENKFTTTERNEISSFLERAFVRLETWFQWFNTTQSGKDNGSFYWHGREKQTTRELNPKTLSSGLDDYPRGSHPSEDERHLDLRCWMLLAADCMSSMSDLLEKKNDFGKGYHSMAQLLSDFDILNRMHFDDVYGAYFDFGNHTEKVRLRRQDLNPSGHNYASQELVREVLGKPKLRLIPHIGYVSLFPFMMRIIPHDSWILEKQLDLISNRSTLWTDYGLRSLAKTSSLYMKRNTEHDPPYWRGPIWMNMNYMILSALHHYSSEDGPYRVRAMTVYKELRENLIRNVVKNYFGTGFLWEHYDQNKGKGKGAHPFTGWTSLILLIMAEAFSEDLSISAQ</sequence>
<dbReference type="InterPro" id="IPR031631">
    <property type="entry name" value="Glyco_hydro_63N"/>
</dbReference>
<evidence type="ECO:0000256" key="2">
    <source>
        <dbReference type="ARBA" id="ARBA00010833"/>
    </source>
</evidence>
<dbReference type="GO" id="GO:0006487">
    <property type="term" value="P:protein N-linked glycosylation"/>
    <property type="evidence" value="ECO:0007669"/>
    <property type="project" value="UniProtKB-UniRule"/>
</dbReference>
<accession>A0A9Q0KPQ5</accession>
<feature type="compositionally biased region" description="Basic and acidic residues" evidence="6">
    <location>
        <begin position="583"/>
        <end position="593"/>
    </location>
</feature>
<keyword evidence="10" id="KW-1185">Reference proteome</keyword>
<dbReference type="Gene3D" id="1.50.10.10">
    <property type="match status" value="1"/>
</dbReference>
<comment type="catalytic activity">
    <reaction evidence="5">
        <text>N(4)-(alpha-D-Glc-(1-&gt;2)-alpha-D-Glc-(1-&gt;3)-alpha-D-Glc-(1-&gt;3)-alpha-D-Man-(1-&gt;2)-alpha-D-Man-(1-&gt;2)-alpha-D-Man-(1-&gt;3)-[alpha-D-Man-(1-&gt;2)-alpha-D-Man-(1-&gt;3)-[alpha-D-Man-(1-&gt;2)-alpha-D-Man-(1-&gt;6)]-alpha-D-Man-(1-&gt;6)]-beta-D-Man-(1-&gt;4)-beta-D-GlcNAc-(1-&gt;4)-beta-D-GlcNAc)-L-asparaginyl-[protein] + H2O = N(4)-(alpha-D-Glc-(1-&gt;3)-alpha-D-Glc-(1-&gt;3)-alpha-D-Man-(1-&gt;2)-alpha-D-Man-(1-&gt;2)-alpha-D-Man-(1-&gt;3)-[alpha-D-Man-(1-&gt;2)-alpha-D-Man-(1-&gt;3)-[alpha-D-Man-(1-&gt;2)-alpha-D-Man-(1-&gt;6)]-alpha-D-Man-(1-&gt;6)]-beta-D-Man-(1-&gt;4)-beta-D-GlcNAc-(1-&gt;4)-beta-D-GlcNAc)-L-asparaginyl-[protein] + beta-D-glucose</text>
        <dbReference type="Rhea" id="RHEA:55988"/>
        <dbReference type="Rhea" id="RHEA-COMP:12806"/>
        <dbReference type="Rhea" id="RHEA-COMP:14355"/>
        <dbReference type="ChEBI" id="CHEBI:15377"/>
        <dbReference type="ChEBI" id="CHEBI:15903"/>
        <dbReference type="ChEBI" id="CHEBI:59082"/>
        <dbReference type="ChEBI" id="CHEBI:132537"/>
        <dbReference type="EC" id="3.2.1.106"/>
    </reaction>
</comment>
<keyword evidence="5" id="KW-0472">Membrane</keyword>
<dbReference type="Pfam" id="PF03200">
    <property type="entry name" value="Glyco_hydro_63"/>
    <property type="match status" value="1"/>
</dbReference>
<evidence type="ECO:0000256" key="4">
    <source>
        <dbReference type="ARBA" id="ARBA00023295"/>
    </source>
</evidence>
<keyword evidence="3 5" id="KW-0378">Hydrolase</keyword>
<dbReference type="Pfam" id="PF16923">
    <property type="entry name" value="Glyco_hydro_63N"/>
    <property type="match status" value="1"/>
</dbReference>
<feature type="region of interest" description="Disordered" evidence="6">
    <location>
        <begin position="565"/>
        <end position="593"/>
    </location>
</feature>
<dbReference type="EC" id="3.2.1.106" evidence="5"/>
<dbReference type="SUPFAM" id="SSF48208">
    <property type="entry name" value="Six-hairpin glycosidases"/>
    <property type="match status" value="1"/>
</dbReference>
<dbReference type="GO" id="GO:0004573">
    <property type="term" value="F:Glc3Man9GlcNAc2 oligosaccharide glucosidase activity"/>
    <property type="evidence" value="ECO:0007669"/>
    <property type="project" value="UniProtKB-UniRule"/>
</dbReference>
<dbReference type="FunFam" id="2.70.98.110:FF:000002">
    <property type="entry name" value="Mannosyl-oligosaccharide glucosidase GCS1"/>
    <property type="match status" value="1"/>
</dbReference>
<comment type="similarity">
    <text evidence="2 5">Belongs to the glycosyl hydrolase 63 family.</text>
</comment>
<keyword evidence="5" id="KW-0812">Transmembrane</keyword>
<keyword evidence="5" id="KW-1133">Transmembrane helix</keyword>
<feature type="domain" description="Glycosyl hydrolase family 63 C-terminal" evidence="7">
    <location>
        <begin position="345"/>
        <end position="843"/>
    </location>
</feature>
<dbReference type="Proteomes" id="UP001141806">
    <property type="component" value="Unassembled WGS sequence"/>
</dbReference>
<comment type="subcellular location">
    <subcellularLocation>
        <location evidence="5">Endoplasmic reticulum membrane</location>
        <topology evidence="5">Single-pass type II membrane protein</topology>
    </subcellularLocation>
</comment>
<dbReference type="Gene3D" id="2.70.98.110">
    <property type="entry name" value="Glycosyl hydrolase family 63, N-terminal domain"/>
    <property type="match status" value="1"/>
</dbReference>
<dbReference type="GO" id="GO:0009311">
    <property type="term" value="P:oligosaccharide metabolic process"/>
    <property type="evidence" value="ECO:0007669"/>
    <property type="project" value="UniProtKB-UniRule"/>
</dbReference>
<comment type="caution">
    <text evidence="9">The sequence shown here is derived from an EMBL/GenBank/DDBJ whole genome shotgun (WGS) entry which is preliminary data.</text>
</comment>
<comment type="function">
    <text evidence="5">Cleaves the distal alpha 1,2-linked glucose residue from the Glc(3)Man(9)GlcNAc(2) oligosaccharide precursor.</text>
</comment>
<dbReference type="OrthoDB" id="410058at2759"/>
<name>A0A9Q0KPQ5_9MAGN</name>
<evidence type="ECO:0000256" key="5">
    <source>
        <dbReference type="RuleBase" id="RU368089"/>
    </source>
</evidence>
<evidence type="ECO:0000259" key="7">
    <source>
        <dbReference type="Pfam" id="PF03200"/>
    </source>
</evidence>
<evidence type="ECO:0000259" key="8">
    <source>
        <dbReference type="Pfam" id="PF16923"/>
    </source>
</evidence>
<evidence type="ECO:0000313" key="9">
    <source>
        <dbReference type="EMBL" id="KAJ4974374.1"/>
    </source>
</evidence>
<dbReference type="PANTHER" id="PTHR10412:SF20">
    <property type="entry name" value="MANNOSYL-OLIGOSACCHARIDE GLUCOSIDASE GCS1"/>
    <property type="match status" value="1"/>
</dbReference>
<dbReference type="InterPro" id="IPR008928">
    <property type="entry name" value="6-hairpin_glycosidase_sf"/>
</dbReference>
<feature type="domain" description="Glycosyl hydrolase family 63 N-terminal" evidence="8">
    <location>
        <begin position="104"/>
        <end position="268"/>
    </location>
</feature>
<dbReference type="AlphaFoldDB" id="A0A9Q0KPQ5"/>
<dbReference type="InterPro" id="IPR012341">
    <property type="entry name" value="6hp_glycosidase-like_sf"/>
</dbReference>
<evidence type="ECO:0000313" key="10">
    <source>
        <dbReference type="Proteomes" id="UP001141806"/>
    </source>
</evidence>
<dbReference type="InterPro" id="IPR004888">
    <property type="entry name" value="Glycoside_hydrolase_63"/>
</dbReference>
<protein>
    <recommendedName>
        <fullName evidence="5">Mannosyl-oligosaccharide glucosidase</fullName>
        <ecNumber evidence="5">3.2.1.106</ecNumber>
    </recommendedName>
</protein>
<keyword evidence="5" id="KW-0256">Endoplasmic reticulum</keyword>
<dbReference type="GO" id="GO:0005789">
    <property type="term" value="C:endoplasmic reticulum membrane"/>
    <property type="evidence" value="ECO:0007669"/>
    <property type="project" value="UniProtKB-SubCell"/>
</dbReference>